<keyword evidence="6" id="KW-1185">Reference proteome</keyword>
<dbReference type="Gene3D" id="3.30.1120.10">
    <property type="match status" value="1"/>
</dbReference>
<comment type="similarity">
    <text evidence="1">Belongs to the sulfatase family.</text>
</comment>
<feature type="compositionally biased region" description="Basic and acidic residues" evidence="3">
    <location>
        <begin position="498"/>
        <end position="516"/>
    </location>
</feature>
<dbReference type="PANTHER" id="PTHR42693:SF53">
    <property type="entry name" value="ENDO-4-O-SULFATASE"/>
    <property type="match status" value="1"/>
</dbReference>
<feature type="domain" description="Sulfatase N-terminal" evidence="4">
    <location>
        <begin position="106"/>
        <end position="414"/>
    </location>
</feature>
<dbReference type="Pfam" id="PF00884">
    <property type="entry name" value="Sulfatase"/>
    <property type="match status" value="1"/>
</dbReference>
<dbReference type="InterPro" id="IPR050738">
    <property type="entry name" value="Sulfatase"/>
</dbReference>
<evidence type="ECO:0000259" key="4">
    <source>
        <dbReference type="Pfam" id="PF00884"/>
    </source>
</evidence>
<evidence type="ECO:0000256" key="3">
    <source>
        <dbReference type="SAM" id="MobiDB-lite"/>
    </source>
</evidence>
<gene>
    <name evidence="5" type="ORF">IPV69_20275</name>
</gene>
<evidence type="ECO:0000313" key="6">
    <source>
        <dbReference type="Proteomes" id="UP000593765"/>
    </source>
</evidence>
<dbReference type="EMBL" id="CP063458">
    <property type="protein sequence ID" value="QOV88558.1"/>
    <property type="molecule type" value="Genomic_DNA"/>
</dbReference>
<feature type="region of interest" description="Disordered" evidence="3">
    <location>
        <begin position="473"/>
        <end position="516"/>
    </location>
</feature>
<dbReference type="PANTHER" id="PTHR42693">
    <property type="entry name" value="ARYLSULFATASE FAMILY MEMBER"/>
    <property type="match status" value="1"/>
</dbReference>
<evidence type="ECO:0000313" key="5">
    <source>
        <dbReference type="EMBL" id="QOV88558.1"/>
    </source>
</evidence>
<reference evidence="5 6" key="1">
    <citation type="submission" date="2020-10" db="EMBL/GenBank/DDBJ databases">
        <title>Wide distribution of Phycisphaera-like planctomycetes from WD2101 soil group in peatlands and genome analysis of the first cultivated representative.</title>
        <authorList>
            <person name="Dedysh S.N."/>
            <person name="Beletsky A.V."/>
            <person name="Ivanova A."/>
            <person name="Kulichevskaya I.S."/>
            <person name="Suzina N.E."/>
            <person name="Philippov D.A."/>
            <person name="Rakitin A.L."/>
            <person name="Mardanov A.V."/>
            <person name="Ravin N.V."/>
        </authorList>
    </citation>
    <scope>NUCLEOTIDE SEQUENCE [LARGE SCALE GENOMIC DNA]</scope>
    <source>
        <strain evidence="5 6">M1803</strain>
    </source>
</reference>
<accession>A0A7M2WST0</accession>
<name>A0A7M2WST0_9BACT</name>
<evidence type="ECO:0000256" key="1">
    <source>
        <dbReference type="ARBA" id="ARBA00008779"/>
    </source>
</evidence>
<proteinExistence type="inferred from homology"/>
<dbReference type="SUPFAM" id="SSF53649">
    <property type="entry name" value="Alkaline phosphatase-like"/>
    <property type="match status" value="1"/>
</dbReference>
<dbReference type="Proteomes" id="UP000593765">
    <property type="component" value="Chromosome"/>
</dbReference>
<dbReference type="GO" id="GO:0004065">
    <property type="term" value="F:arylsulfatase activity"/>
    <property type="evidence" value="ECO:0007669"/>
    <property type="project" value="TreeGrafter"/>
</dbReference>
<dbReference type="KEGG" id="hbs:IPV69_20275"/>
<feature type="region of interest" description="Disordered" evidence="3">
    <location>
        <begin position="541"/>
        <end position="562"/>
    </location>
</feature>
<dbReference type="Gene3D" id="3.40.720.10">
    <property type="entry name" value="Alkaline Phosphatase, subunit A"/>
    <property type="match status" value="1"/>
</dbReference>
<sequence>MRPSASHRDDDNATADFADCADCLDQSAKSAQSAVSSRIFGAAHHEADGPLCGILSLSRRLASVNHTYPPAVTFRLLAAVLLAVFCQALIAGRAGAAEAGGNTARPNVVLVMADDQGFGDTGYNGHPNLKTPNLDALAREGLRLNRFYTAHFNCSPTRASIMTGRHPDRMGTFNPGAPIRAQELTVAKVLQSAGYATGHFGKWHLNGKNGDKNTKDLPGRAILATDPLSPGKMGFDQWVSADNFFDLDPVLGRNGVPEKFHGDSSDVTTDEALKFIRAQAAAGKPFFAVVWFGSPHVPHEALAADKALYASLSESEQNYYGELTAVDRSLGRVRAALRELKVSENTLLWYNSDNGGAAGPKSTGNLRGSKSTLWEGGVRVPGLVEWPARIAKPFVSEMPCSTLDMYPTILAATGAVAEKQIQPLDGVNLLPMFDGKMESRGKSIPFWNRAGGRDGHAALIDWPYKLHTNAAAAKPKGKKAAPDAGEAAPGSSIQLYDVSKDPRETTDLAKEQPDRVAKMTAELEAWKKSVEKSLDGADYGTAAATEAKSDAPPTRKKKPKQE</sequence>
<organism evidence="5 6">
    <name type="scientific">Humisphaera borealis</name>
    <dbReference type="NCBI Taxonomy" id="2807512"/>
    <lineage>
        <taxon>Bacteria</taxon>
        <taxon>Pseudomonadati</taxon>
        <taxon>Planctomycetota</taxon>
        <taxon>Phycisphaerae</taxon>
        <taxon>Tepidisphaerales</taxon>
        <taxon>Tepidisphaeraceae</taxon>
        <taxon>Humisphaera</taxon>
    </lineage>
</organism>
<dbReference type="AlphaFoldDB" id="A0A7M2WST0"/>
<evidence type="ECO:0000256" key="2">
    <source>
        <dbReference type="ARBA" id="ARBA00022801"/>
    </source>
</evidence>
<keyword evidence="2 5" id="KW-0378">Hydrolase</keyword>
<protein>
    <submittedName>
        <fullName evidence="5">Sulfatase-like hydrolase/transferase</fullName>
    </submittedName>
</protein>
<dbReference type="InterPro" id="IPR017850">
    <property type="entry name" value="Alkaline_phosphatase_core_sf"/>
</dbReference>
<dbReference type="InterPro" id="IPR000917">
    <property type="entry name" value="Sulfatase_N"/>
</dbReference>